<evidence type="ECO:0000259" key="8">
    <source>
        <dbReference type="Pfam" id="PF06808"/>
    </source>
</evidence>
<feature type="transmembrane region" description="Helical" evidence="7">
    <location>
        <begin position="213"/>
        <end position="235"/>
    </location>
</feature>
<feature type="transmembrane region" description="Helical" evidence="7">
    <location>
        <begin position="112"/>
        <end position="130"/>
    </location>
</feature>
<evidence type="ECO:0000256" key="6">
    <source>
        <dbReference type="ARBA" id="ARBA00023136"/>
    </source>
</evidence>
<dbReference type="Proteomes" id="UP000070174">
    <property type="component" value="Unassembled WGS sequence"/>
</dbReference>
<feature type="domain" description="TRAP C4-dicarboxylate transport system permease DctM subunit" evidence="8">
    <location>
        <begin position="6"/>
        <end position="417"/>
    </location>
</feature>
<keyword evidence="5 7" id="KW-1133">Transmembrane helix</keyword>
<keyword evidence="3" id="KW-0997">Cell inner membrane</keyword>
<dbReference type="PANTHER" id="PTHR33362:SF5">
    <property type="entry name" value="C4-DICARBOXYLATE TRAP TRANSPORTER LARGE PERMEASE PROTEIN DCTM"/>
    <property type="match status" value="1"/>
</dbReference>
<dbReference type="PATRIC" id="fig|54005.3.peg.1473"/>
<reference evidence="9 10" key="1">
    <citation type="submission" date="2016-01" db="EMBL/GenBank/DDBJ databases">
        <authorList>
            <person name="Oliw E.H."/>
        </authorList>
    </citation>
    <scope>NUCLEOTIDE SEQUENCE [LARGE SCALE GENOMIC DNA]</scope>
    <source>
        <strain evidence="9 10">CMW7756A</strain>
    </source>
</reference>
<dbReference type="GO" id="GO:0022857">
    <property type="term" value="F:transmembrane transporter activity"/>
    <property type="evidence" value="ECO:0007669"/>
    <property type="project" value="TreeGrafter"/>
</dbReference>
<dbReference type="Pfam" id="PF06808">
    <property type="entry name" value="DctM"/>
    <property type="match status" value="1"/>
</dbReference>
<comment type="subcellular location">
    <subcellularLocation>
        <location evidence="1">Cell inner membrane</location>
        <topology evidence="1">Multi-pass membrane protein</topology>
    </subcellularLocation>
</comment>
<evidence type="ECO:0000256" key="7">
    <source>
        <dbReference type="SAM" id="Phobius"/>
    </source>
</evidence>
<feature type="transmembrane region" description="Helical" evidence="7">
    <location>
        <begin position="170"/>
        <end position="192"/>
    </location>
</feature>
<dbReference type="InterPro" id="IPR004681">
    <property type="entry name" value="TRAP_DctM"/>
</dbReference>
<dbReference type="EMBL" id="LRQE01000039">
    <property type="protein sequence ID" value="KXA28878.1"/>
    <property type="molecule type" value="Genomic_DNA"/>
</dbReference>
<comment type="caution">
    <text evidence="9">The sequence shown here is derived from an EMBL/GenBank/DDBJ whole genome shotgun (WGS) entry which is preliminary data.</text>
</comment>
<evidence type="ECO:0000256" key="3">
    <source>
        <dbReference type="ARBA" id="ARBA00022519"/>
    </source>
</evidence>
<feature type="transmembrane region" description="Helical" evidence="7">
    <location>
        <begin position="314"/>
        <end position="344"/>
    </location>
</feature>
<evidence type="ECO:0000256" key="4">
    <source>
        <dbReference type="ARBA" id="ARBA00022692"/>
    </source>
</evidence>
<keyword evidence="2" id="KW-1003">Cell membrane</keyword>
<name>A0A133PK13_9FIRM</name>
<feature type="transmembrane region" description="Helical" evidence="7">
    <location>
        <begin position="356"/>
        <end position="377"/>
    </location>
</feature>
<organism evidence="9">
    <name type="scientific">Peptoniphilus harei</name>
    <dbReference type="NCBI Taxonomy" id="54005"/>
    <lineage>
        <taxon>Bacteria</taxon>
        <taxon>Bacillati</taxon>
        <taxon>Bacillota</taxon>
        <taxon>Tissierellia</taxon>
        <taxon>Tissierellales</taxon>
        <taxon>Peptoniphilaceae</taxon>
        <taxon>Peptoniphilus</taxon>
    </lineage>
</organism>
<evidence type="ECO:0000313" key="9">
    <source>
        <dbReference type="EMBL" id="KXA28878.1"/>
    </source>
</evidence>
<evidence type="ECO:0000313" key="10">
    <source>
        <dbReference type="Proteomes" id="UP000070174"/>
    </source>
</evidence>
<protein>
    <submittedName>
        <fullName evidence="9">TRAP transporter, DctM subunit</fullName>
    </submittedName>
</protein>
<proteinExistence type="predicted"/>
<dbReference type="RefSeq" id="WP_060800520.1">
    <property type="nucleotide sequence ID" value="NZ_KQ957105.1"/>
</dbReference>
<dbReference type="PANTHER" id="PTHR33362">
    <property type="entry name" value="SIALIC ACID TRAP TRANSPORTER PERMEASE PROTEIN SIAT-RELATED"/>
    <property type="match status" value="1"/>
</dbReference>
<dbReference type="InterPro" id="IPR010656">
    <property type="entry name" value="DctM"/>
</dbReference>
<dbReference type="PIRSF" id="PIRSF006066">
    <property type="entry name" value="HI0050"/>
    <property type="match status" value="1"/>
</dbReference>
<feature type="transmembrane region" description="Helical" evidence="7">
    <location>
        <begin position="397"/>
        <end position="421"/>
    </location>
</feature>
<evidence type="ECO:0000256" key="2">
    <source>
        <dbReference type="ARBA" id="ARBA00022475"/>
    </source>
</evidence>
<keyword evidence="6 7" id="KW-0472">Membrane</keyword>
<accession>A0A133PK13</accession>
<dbReference type="AlphaFoldDB" id="A0A133PK13"/>
<feature type="transmembrane region" description="Helical" evidence="7">
    <location>
        <begin position="80"/>
        <end position="106"/>
    </location>
</feature>
<dbReference type="NCBIfam" id="TIGR00786">
    <property type="entry name" value="dctM"/>
    <property type="match status" value="1"/>
</dbReference>
<evidence type="ECO:0000256" key="5">
    <source>
        <dbReference type="ARBA" id="ARBA00022989"/>
    </source>
</evidence>
<feature type="transmembrane region" description="Helical" evidence="7">
    <location>
        <begin position="7"/>
        <end position="32"/>
    </location>
</feature>
<feature type="transmembrane region" description="Helical" evidence="7">
    <location>
        <begin position="137"/>
        <end position="158"/>
    </location>
</feature>
<keyword evidence="4 7" id="KW-0812">Transmembrane</keyword>
<gene>
    <name evidence="9" type="ORF">HMPREF3229_01510</name>
</gene>
<dbReference type="GO" id="GO:0005886">
    <property type="term" value="C:plasma membrane"/>
    <property type="evidence" value="ECO:0007669"/>
    <property type="project" value="UniProtKB-SubCell"/>
</dbReference>
<feature type="transmembrane region" description="Helical" evidence="7">
    <location>
        <begin position="272"/>
        <end position="294"/>
    </location>
</feature>
<sequence length="427" mass="45476">MIGIMFIVMFALIFIGLPVYLSILGSGAMFLIVTGIKPLLLVSQRMTTGLDSFPLLAIPLFVLVGELMDRGGISKRMINWADALMGWVPGGLGVVTIVSCAIFAALTGSGPATVAAIGSIMIPSLTNTGYDKKSAAGMVAAGGALGPIIPPSIPMIIYGVTMGLSIPKMFIAGILPGLVMMLLLTLVNFFLIKNKPDILKNREKFSLKRLLTSTWSALGALLLPIIILGGIYSGVFTPTEAAAVGVVYALLLGFFIYREIKIKDLPDALLKAMETAAMVGIIMGAANLLSWIMSVNNFGDMVTNALGSFITTKYSYLIVLMILLFFVGALMDTVAAIIILAPVLVPFGIELGIDPLHLGMIFVINLVIGYVTPPFGYNLFTAQSITGLRFNEIVKGVMPFLIIELISVLLFAFVPSIITFVPNMLGL</sequence>
<feature type="transmembrane region" description="Helical" evidence="7">
    <location>
        <begin position="241"/>
        <end position="260"/>
    </location>
</feature>
<evidence type="ECO:0000256" key="1">
    <source>
        <dbReference type="ARBA" id="ARBA00004429"/>
    </source>
</evidence>
<feature type="transmembrane region" description="Helical" evidence="7">
    <location>
        <begin position="52"/>
        <end position="68"/>
    </location>
</feature>